<dbReference type="InterPro" id="IPR034154">
    <property type="entry name" value="TOPRIM_DnaG/twinkle"/>
</dbReference>
<feature type="compositionally biased region" description="Basic and acidic residues" evidence="1">
    <location>
        <begin position="846"/>
        <end position="859"/>
    </location>
</feature>
<protein>
    <submittedName>
        <fullName evidence="3">DUF3854 domain-containing protein</fullName>
    </submittedName>
</protein>
<evidence type="ECO:0000313" key="4">
    <source>
        <dbReference type="Proteomes" id="UP001185922"/>
    </source>
</evidence>
<feature type="region of interest" description="Disordered" evidence="1">
    <location>
        <begin position="1"/>
        <end position="49"/>
    </location>
</feature>
<dbReference type="Pfam" id="PF12965">
    <property type="entry name" value="DUF3854"/>
    <property type="match status" value="1"/>
</dbReference>
<sequence>MTEKEKIPGAGNTRDLQTTQAVWAKSSDNRSRSDADVPDHPSGVEGGSAVYSFGPAGAAHSSLSKEHAEELAASAVELSTAFEQGVYTAWSADDLPEPVRWIADRQGALPALVYPMREVDGTETVQVKPATPIGDAKYVGPSKNSGHPPQLPVLRDVADSKTVLLVEGVKQALAVLSHGPSDVTVARFTGVTSWMSDGSPTPHLPAVVAGKEVVIIGDADAATNIAVYDGLEQLGEAATAAGARGATFVRIPGKAKQGVDDVLAGLPDTRARGAAILEWISEAKATPADLTKERRDRMRKDKRRRDAEKALAVPDGDRVDVRLVGDWHVDARRVAEAVVAGLGGRVLFQRGTESVEARVGDSGLALQALKLGDLHRQVLSAVRPIAVGKDGTPMIVPGLKRDFLEVLRGHVADRLPRVTRISAAPVVRIDGTIVAESGYDAETGVLVDLSPDVQGLTVPEHPTDEDIAAAVHLLRDELFELDGTDGFDGWVFDTEADRTHAIALLLSCLLRSGFDVVPLALINGVQRGVGKGALIQTIHQVVYGHSATVKSTPAKDEEMEKRITSDLLAGQSVILLDEVMDEDGKCRLGVPSLTAALTASVWGGRKLGASESLSLRQEAVWIATGNNVQLDGDIIRRVFQIRLASDRPDLDERDNFRHHLSQWVSSNRRALLTAALTLVRAWYDRGCPAAPRPFGFVTFEQWQEVVGGILHLAGIGDFLEGVREMRAEDREVEESLAHLRWIQDQVALRSGSGFTAKDVLQWASFDTDAVPPFGHAFPELDSRSLGMVWRRMAGRWYGNYRIVEDGHAHGHVRRWRVETLFPAATPAATAPAMSGVPLETLTVKGSDGRVTEHVRRQPEPEGLSLDDLADAVGGDPDA</sequence>
<gene>
    <name evidence="3" type="ORF">R3Q15_09395</name>
</gene>
<accession>A0AAE4R427</accession>
<dbReference type="EMBL" id="JAWLKH010000007">
    <property type="protein sequence ID" value="MDV6312096.1"/>
    <property type="molecule type" value="Genomic_DNA"/>
</dbReference>
<evidence type="ECO:0000256" key="1">
    <source>
        <dbReference type="SAM" id="MobiDB-lite"/>
    </source>
</evidence>
<feature type="compositionally biased region" description="Basic and acidic residues" evidence="1">
    <location>
        <begin position="27"/>
        <end position="39"/>
    </location>
</feature>
<feature type="domain" description="DUF3854" evidence="2">
    <location>
        <begin position="162"/>
        <end position="264"/>
    </location>
</feature>
<proteinExistence type="predicted"/>
<organism evidence="3 4">
    <name type="scientific">Gordonia amicalis</name>
    <dbReference type="NCBI Taxonomy" id="89053"/>
    <lineage>
        <taxon>Bacteria</taxon>
        <taxon>Bacillati</taxon>
        <taxon>Actinomycetota</taxon>
        <taxon>Actinomycetes</taxon>
        <taxon>Mycobacteriales</taxon>
        <taxon>Gordoniaceae</taxon>
        <taxon>Gordonia</taxon>
    </lineage>
</organism>
<dbReference type="InterPro" id="IPR024385">
    <property type="entry name" value="DUF3854"/>
</dbReference>
<dbReference type="AlphaFoldDB" id="A0AAE4R427"/>
<dbReference type="RefSeq" id="WP_317510281.1">
    <property type="nucleotide sequence ID" value="NZ_JAWLKH010000007.1"/>
</dbReference>
<name>A0AAE4R427_9ACTN</name>
<evidence type="ECO:0000313" key="3">
    <source>
        <dbReference type="EMBL" id="MDV6312096.1"/>
    </source>
</evidence>
<reference evidence="3" key="1">
    <citation type="submission" date="2023-10" db="EMBL/GenBank/DDBJ databases">
        <title>Development of a sustainable strategy for remediation of hydrocarbon-contaminated territories based on the waste exchange concept.</title>
        <authorList>
            <person name="Krivoruchko A."/>
        </authorList>
    </citation>
    <scope>NUCLEOTIDE SEQUENCE</scope>
    <source>
        <strain evidence="3">IEGM 1279</strain>
    </source>
</reference>
<feature type="region of interest" description="Disordered" evidence="1">
    <location>
        <begin position="845"/>
        <end position="878"/>
    </location>
</feature>
<dbReference type="CDD" id="cd01029">
    <property type="entry name" value="TOPRIM_primases"/>
    <property type="match status" value="1"/>
</dbReference>
<comment type="caution">
    <text evidence="3">The sequence shown here is derived from an EMBL/GenBank/DDBJ whole genome shotgun (WGS) entry which is preliminary data.</text>
</comment>
<dbReference type="Proteomes" id="UP001185922">
    <property type="component" value="Unassembled WGS sequence"/>
</dbReference>
<evidence type="ECO:0000259" key="2">
    <source>
        <dbReference type="Pfam" id="PF12965"/>
    </source>
</evidence>